<sequence>MMRKKRILIGIYTLVGLLLLSELFLWSSGRVGLFNTANRIISGAPNIEVQGKRLSYQGTIFSSPSDLDEYASSDKGEALYKAKGTTPNPPWIYVKKDSNTFFRYKTPQVPWRM</sequence>
<proteinExistence type="predicted"/>
<gene>
    <name evidence="1" type="ORF">DC345_13655</name>
</gene>
<dbReference type="AlphaFoldDB" id="A0A329QRT8"/>
<protein>
    <submittedName>
        <fullName evidence="1">Uncharacterized protein</fullName>
    </submittedName>
</protein>
<accession>A0A329QRT8</accession>
<dbReference type="EMBL" id="QEVW01000008">
    <property type="protein sequence ID" value="RAW15090.1"/>
    <property type="molecule type" value="Genomic_DNA"/>
</dbReference>
<reference evidence="1 2" key="1">
    <citation type="submission" date="2018-04" db="EMBL/GenBank/DDBJ databases">
        <title>Paenibacillus taichungensis Genome sequencing and assembly.</title>
        <authorList>
            <person name="Xu J."/>
            <person name="Rensing C."/>
            <person name="Mazhar H.S."/>
        </authorList>
    </citation>
    <scope>NUCLEOTIDE SEQUENCE [LARGE SCALE GENOMIC DNA]</scope>
    <source>
        <strain evidence="1 2">NC1</strain>
    </source>
</reference>
<comment type="caution">
    <text evidence="1">The sequence shown here is derived from an EMBL/GenBank/DDBJ whole genome shotgun (WGS) entry which is preliminary data.</text>
</comment>
<evidence type="ECO:0000313" key="2">
    <source>
        <dbReference type="Proteomes" id="UP000250642"/>
    </source>
</evidence>
<evidence type="ECO:0000313" key="1">
    <source>
        <dbReference type="EMBL" id="RAW15090.1"/>
    </source>
</evidence>
<organism evidence="1 2">
    <name type="scientific">Paenibacillus taichungensis</name>
    <dbReference type="NCBI Taxonomy" id="484184"/>
    <lineage>
        <taxon>Bacteria</taxon>
        <taxon>Bacillati</taxon>
        <taxon>Bacillota</taxon>
        <taxon>Bacilli</taxon>
        <taxon>Bacillales</taxon>
        <taxon>Paenibacillaceae</taxon>
        <taxon>Paenibacillus</taxon>
    </lineage>
</organism>
<dbReference type="Proteomes" id="UP000250642">
    <property type="component" value="Unassembled WGS sequence"/>
</dbReference>
<name>A0A329QRT8_9BACL</name>